<feature type="binding site" evidence="2">
    <location>
        <position position="344"/>
    </location>
    <ligand>
        <name>L-tryptophan</name>
        <dbReference type="ChEBI" id="CHEBI:57912"/>
    </ligand>
</feature>
<keyword evidence="6" id="KW-1185">Reference proteome</keyword>
<organism evidence="4 5">
    <name type="scientific">Caulobacter flavus</name>
    <dbReference type="NCBI Taxonomy" id="1679497"/>
    <lineage>
        <taxon>Bacteria</taxon>
        <taxon>Pseudomonadati</taxon>
        <taxon>Pseudomonadota</taxon>
        <taxon>Alphaproteobacteria</taxon>
        <taxon>Caulobacterales</taxon>
        <taxon>Caulobacteraceae</taxon>
        <taxon>Caulobacter</taxon>
    </lineage>
</organism>
<keyword evidence="2" id="KW-0285">Flavoprotein</keyword>
<evidence type="ECO:0000256" key="2">
    <source>
        <dbReference type="PIRSR" id="PIRSR011396-2"/>
    </source>
</evidence>
<dbReference type="Proteomes" id="UP000281192">
    <property type="component" value="Chromosome"/>
</dbReference>
<evidence type="ECO:0000313" key="6">
    <source>
        <dbReference type="Proteomes" id="UP000281192"/>
    </source>
</evidence>
<keyword evidence="2" id="KW-0547">Nucleotide-binding</keyword>
<dbReference type="InterPro" id="IPR036188">
    <property type="entry name" value="FAD/NAD-bd_sf"/>
</dbReference>
<dbReference type="PANTHER" id="PTHR43747">
    <property type="entry name" value="FAD-BINDING PROTEIN"/>
    <property type="match status" value="1"/>
</dbReference>
<dbReference type="OrthoDB" id="5695497at2"/>
<feature type="binding site" evidence="2">
    <location>
        <position position="187"/>
    </location>
    <ligand>
        <name>FAD</name>
        <dbReference type="ChEBI" id="CHEBI:57692"/>
    </ligand>
</feature>
<dbReference type="InterPro" id="IPR006905">
    <property type="entry name" value="Flavin_halogenase"/>
</dbReference>
<dbReference type="PANTHER" id="PTHR43747:SF4">
    <property type="entry name" value="FLAVIN-DEPENDENT TRYPTOPHAN HALOGENASE"/>
    <property type="match status" value="1"/>
</dbReference>
<dbReference type="RefSeq" id="WP_101713502.1">
    <property type="nucleotide sequence ID" value="NZ_CP026100.1"/>
</dbReference>
<dbReference type="GO" id="GO:0004497">
    <property type="term" value="F:monooxygenase activity"/>
    <property type="evidence" value="ECO:0007669"/>
    <property type="project" value="InterPro"/>
</dbReference>
<evidence type="ECO:0000313" key="3">
    <source>
        <dbReference type="EMBL" id="AYV47610.1"/>
    </source>
</evidence>
<reference evidence="4 5" key="1">
    <citation type="submission" date="2017-12" db="EMBL/GenBank/DDBJ databases">
        <title>The genome sequence of Caulobacter flavus CGMCC1 15093.</title>
        <authorList>
            <person name="Gao J."/>
            <person name="Mao X."/>
            <person name="Sun J."/>
        </authorList>
    </citation>
    <scope>NUCLEOTIDE SEQUENCE [LARGE SCALE GENOMIC DNA]</scope>
    <source>
        <strain evidence="4 5">CGMCC1 15093</strain>
    </source>
</reference>
<dbReference type="SUPFAM" id="SSF51905">
    <property type="entry name" value="FAD/NAD(P)-binding domain"/>
    <property type="match status" value="1"/>
</dbReference>
<name>A0A2N5CSW5_9CAUL</name>
<dbReference type="Proteomes" id="UP000234483">
    <property type="component" value="Unassembled WGS sequence"/>
</dbReference>
<keyword evidence="2" id="KW-0274">FAD</keyword>
<reference evidence="3 6" key="2">
    <citation type="submission" date="2018-01" db="EMBL/GenBank/DDBJ databases">
        <title>Complete genome sequence of Caulobacter flavus RHGG3.</title>
        <authorList>
            <person name="Yang E."/>
        </authorList>
    </citation>
    <scope>NUCLEOTIDE SEQUENCE [LARGE SCALE GENOMIC DNA]</scope>
    <source>
        <strain evidence="3 6">RHGG3</strain>
    </source>
</reference>
<feature type="active site" evidence="1">
    <location>
        <position position="80"/>
    </location>
</feature>
<dbReference type="EMBL" id="CP026100">
    <property type="protein sequence ID" value="AYV47610.1"/>
    <property type="molecule type" value="Genomic_DNA"/>
</dbReference>
<protein>
    <submittedName>
        <fullName evidence="4">Tryptophan halogenase</fullName>
    </submittedName>
</protein>
<sequence>METSAPLDIVIVGGGTAGWMVGTALVSGLRPHQARVRLVESDEIATVGVGEATIPAMRDYNRFVGIDEVEMMRETNGTFKLGIEFLDWGFKGSSYHHPFGVHGAGIGGAGFHHHWNRARLAGHDLDIEQFSYAIAAARADRFEFPNPDPDKIDSTYSYAYHFDASLYARYLRKVAEGRGLKRTEGKVVDVTRDPLSGDVASITLASGEVVKGDFFVDCTGFRGLLIGQTLDSPFEEWTDWLPCDRAWAVPCARADRFTPFTRSTAREAGWQWRIPLQHRTGNGYVYSSRYISDDEAAATLMANLDGEALAEPRQVRFKAGRRTASWTRNVMAAGLASGFLEPLESTSIYLIQVAVMNLLKLFPGKRVEPALVEEFNRRVDMEYDRVRDFLILHYHANTRTDGELWKHCREMEIPESLKHKLELFRHRGVAPNYHDGLFALPSWISVLLGQGVLPGGYDRLVDNVPLAQALAEMERQRSAITRRMPAMPTHADFVARHCAISERAVAEAVA</sequence>
<evidence type="ECO:0000313" key="4">
    <source>
        <dbReference type="EMBL" id="PLR14338.1"/>
    </source>
</evidence>
<gene>
    <name evidence="3" type="ORF">C1707_15840</name>
    <name evidence="4" type="ORF">CFHF_13375</name>
</gene>
<feature type="binding site" evidence="2">
    <location>
        <begin position="14"/>
        <end position="17"/>
    </location>
    <ligand>
        <name>FAD</name>
        <dbReference type="ChEBI" id="CHEBI:57692"/>
    </ligand>
</feature>
<dbReference type="PIRSF" id="PIRSF011396">
    <property type="entry name" value="Trp_halogenase"/>
    <property type="match status" value="1"/>
</dbReference>
<dbReference type="InterPro" id="IPR033856">
    <property type="entry name" value="Trp_halogen"/>
</dbReference>
<dbReference type="GO" id="GO:0000166">
    <property type="term" value="F:nucleotide binding"/>
    <property type="evidence" value="ECO:0007669"/>
    <property type="project" value="UniProtKB-KW"/>
</dbReference>
<feature type="binding site" evidence="2">
    <location>
        <position position="348"/>
    </location>
    <ligand>
        <name>FAD</name>
        <dbReference type="ChEBI" id="CHEBI:57692"/>
    </ligand>
</feature>
<accession>A0A2N5CSW5</accession>
<evidence type="ECO:0000256" key="1">
    <source>
        <dbReference type="PIRSR" id="PIRSR011396-1"/>
    </source>
</evidence>
<dbReference type="AlphaFoldDB" id="A0A2N5CSW5"/>
<dbReference type="InterPro" id="IPR050816">
    <property type="entry name" value="Flavin-dep_Halogenase_NPB"/>
</dbReference>
<proteinExistence type="predicted"/>
<dbReference type="Gene3D" id="3.50.50.60">
    <property type="entry name" value="FAD/NAD(P)-binding domain"/>
    <property type="match status" value="1"/>
</dbReference>
<dbReference type="KEGG" id="cfh:C1707_15840"/>
<feature type="binding site" evidence="2">
    <location>
        <position position="335"/>
    </location>
    <ligand>
        <name>FAD</name>
        <dbReference type="ChEBI" id="CHEBI:57692"/>
    </ligand>
</feature>
<evidence type="ECO:0000313" key="5">
    <source>
        <dbReference type="Proteomes" id="UP000234483"/>
    </source>
</evidence>
<dbReference type="EMBL" id="PJRQ01000025">
    <property type="protein sequence ID" value="PLR14338.1"/>
    <property type="molecule type" value="Genomic_DNA"/>
</dbReference>
<feature type="binding site" evidence="2">
    <location>
        <position position="80"/>
    </location>
    <ligand>
        <name>7-chloro-L-tryptophan</name>
        <dbReference type="ChEBI" id="CHEBI:58713"/>
    </ligand>
</feature>
<dbReference type="Pfam" id="PF04820">
    <property type="entry name" value="Trp_halogenase"/>
    <property type="match status" value="1"/>
</dbReference>